<keyword evidence="2" id="KW-1185">Reference proteome</keyword>
<dbReference type="EMBL" id="VZDO01000011">
    <property type="protein sequence ID" value="KAB0679034.1"/>
    <property type="molecule type" value="Genomic_DNA"/>
</dbReference>
<protein>
    <submittedName>
        <fullName evidence="1">SapC family protein</fullName>
    </submittedName>
</protein>
<evidence type="ECO:0000313" key="1">
    <source>
        <dbReference type="EMBL" id="KAB0679034.1"/>
    </source>
</evidence>
<gene>
    <name evidence="1" type="ORF">F6X38_14140</name>
</gene>
<organism evidence="1 2">
    <name type="scientific">Plantimonas leprariae</name>
    <dbReference type="NCBI Taxonomy" id="2615207"/>
    <lineage>
        <taxon>Bacteria</taxon>
        <taxon>Pseudomonadati</taxon>
        <taxon>Pseudomonadota</taxon>
        <taxon>Alphaproteobacteria</taxon>
        <taxon>Hyphomicrobiales</taxon>
        <taxon>Aurantimonadaceae</taxon>
        <taxon>Plantimonas</taxon>
    </lineage>
</organism>
<proteinExistence type="predicted"/>
<sequence>MLAECPRPLGGEVMASRIYSPFSYPLPRRARIVPVVSIEAERLVATFPLVWRRGVSGPELCVLRTLMEDGTGFVAGSDRALALLPLIFQAYPLLLPSDTALAPSGNPRLLDVAVADAPTDAGAPLAGPDGRPTRATELRLKALEIFERDFTRTLALGVALETHGLLEPWPLGFDLGLGRRCDIDDLLVVPTSAFDGPRLAPVLAEFGIAAAKLLAMHRLSLFRAGPLVGAARAAVAATVAPPAAAARR</sequence>
<dbReference type="Proteomes" id="UP000432089">
    <property type="component" value="Unassembled WGS sequence"/>
</dbReference>
<dbReference type="RefSeq" id="WP_150970619.1">
    <property type="nucleotide sequence ID" value="NZ_VZDO01000011.1"/>
</dbReference>
<accession>A0A7V7TZ90</accession>
<evidence type="ECO:0000313" key="2">
    <source>
        <dbReference type="Proteomes" id="UP000432089"/>
    </source>
</evidence>
<name>A0A7V7TZ90_9HYPH</name>
<comment type="caution">
    <text evidence="1">The sequence shown here is derived from an EMBL/GenBank/DDBJ whole genome shotgun (WGS) entry which is preliminary data.</text>
</comment>
<reference evidence="1 2" key="1">
    <citation type="submission" date="2019-09" db="EMBL/GenBank/DDBJ databases">
        <title>YIM 132180 draft genome.</title>
        <authorList>
            <person name="Zhang K."/>
        </authorList>
    </citation>
    <scope>NUCLEOTIDE SEQUENCE [LARGE SCALE GENOMIC DNA]</scope>
    <source>
        <strain evidence="1 2">YIM 132180</strain>
    </source>
</reference>
<dbReference type="AlphaFoldDB" id="A0A7V7TZ90"/>
<dbReference type="Pfam" id="PF07277">
    <property type="entry name" value="SapC"/>
    <property type="match status" value="1"/>
</dbReference>
<dbReference type="InterPro" id="IPR010836">
    <property type="entry name" value="SapC"/>
</dbReference>